<dbReference type="VEuPathDB" id="FungiDB:TRICI_006348"/>
<feature type="compositionally biased region" description="Basic and acidic residues" evidence="1">
    <location>
        <begin position="1"/>
        <end position="14"/>
    </location>
</feature>
<sequence>MEQREGEKEKEKDGGGTSPLSMPACESPKKTPGHHSSPLPPLSGDKLEIPKRRKLEPEFASSPLDRRQLDGTPNSVITPQKSRSISTPTHLLKRRTPSLADKPIPVLSPPSPALSTESHVSKTPPIPSSVESRDSGMLTAESSSSSSSSERKIGASQMRSVTSPLMSRGPDNGDLTKLRRESAQLDREIRKWRRLVDLANKAQKYEEQNRERDIKGLIEDWRSAARMAANHLYNETSVKVDAMGGVEELKKRINDSPFQDERAEFDPQSLSPEDRAKYEDLKAQYEQDMGKKDKEEEEVNEFTMPYMLKLLNVDHKLLFPEEYQ</sequence>
<evidence type="ECO:0000313" key="2">
    <source>
        <dbReference type="EMBL" id="KAA8899434.1"/>
    </source>
</evidence>
<evidence type="ECO:0000313" key="3">
    <source>
        <dbReference type="Proteomes" id="UP000761534"/>
    </source>
</evidence>
<evidence type="ECO:0000256" key="1">
    <source>
        <dbReference type="SAM" id="MobiDB-lite"/>
    </source>
</evidence>
<dbReference type="EMBL" id="SWFS01000522">
    <property type="protein sequence ID" value="KAA8899434.1"/>
    <property type="molecule type" value="Genomic_DNA"/>
</dbReference>
<comment type="caution">
    <text evidence="2">The sequence shown here is derived from an EMBL/GenBank/DDBJ whole genome shotgun (WGS) entry which is preliminary data.</text>
</comment>
<feature type="region of interest" description="Disordered" evidence="1">
    <location>
        <begin position="255"/>
        <end position="276"/>
    </location>
</feature>
<gene>
    <name evidence="2" type="ORF">TRICI_006348</name>
</gene>
<dbReference type="GO" id="GO:0006310">
    <property type="term" value="P:DNA recombination"/>
    <property type="evidence" value="ECO:0007669"/>
    <property type="project" value="TreeGrafter"/>
</dbReference>
<dbReference type="PANTHER" id="PTHR28527">
    <property type="entry name" value="MATING-TYPE SWITCHING PROTEIN SWI2-RELATED"/>
    <property type="match status" value="1"/>
</dbReference>
<protein>
    <submittedName>
        <fullName evidence="2">Uncharacterized protein</fullName>
    </submittedName>
</protein>
<keyword evidence="3" id="KW-1185">Reference proteome</keyword>
<feature type="region of interest" description="Disordered" evidence="1">
    <location>
        <begin position="1"/>
        <end position="180"/>
    </location>
</feature>
<proteinExistence type="predicted"/>
<organism evidence="2 3">
    <name type="scientific">Trichomonascus ciferrii</name>
    <dbReference type="NCBI Taxonomy" id="44093"/>
    <lineage>
        <taxon>Eukaryota</taxon>
        <taxon>Fungi</taxon>
        <taxon>Dikarya</taxon>
        <taxon>Ascomycota</taxon>
        <taxon>Saccharomycotina</taxon>
        <taxon>Dipodascomycetes</taxon>
        <taxon>Dipodascales</taxon>
        <taxon>Trichomonascaceae</taxon>
        <taxon>Trichomonascus</taxon>
        <taxon>Trichomonascus ciferrii complex</taxon>
    </lineage>
</organism>
<dbReference type="Gene3D" id="6.10.140.1020">
    <property type="match status" value="1"/>
</dbReference>
<dbReference type="OrthoDB" id="27934at2759"/>
<feature type="compositionally biased region" description="Polar residues" evidence="1">
    <location>
        <begin position="71"/>
        <end position="89"/>
    </location>
</feature>
<dbReference type="PANTHER" id="PTHR28527:SF1">
    <property type="entry name" value="SWI5-DEPENDENT RECOMBINATION DNA REPAIR PROTEIN 1"/>
    <property type="match status" value="1"/>
</dbReference>
<accession>A0A642UI05</accession>
<name>A0A642UI05_9ASCO</name>
<feature type="compositionally biased region" description="Basic and acidic residues" evidence="1">
    <location>
        <begin position="255"/>
        <end position="265"/>
    </location>
</feature>
<reference evidence="2" key="1">
    <citation type="journal article" date="2019" name="G3 (Bethesda)">
        <title>Genome Assemblies of Two Rare Opportunistic Yeast Pathogens: Diutina rugosa (syn. Candida rugosa) and Trichomonascus ciferrii (syn. Candida ciferrii).</title>
        <authorList>
            <person name="Mixao V."/>
            <person name="Saus E."/>
            <person name="Hansen A.P."/>
            <person name="Lass-Florl C."/>
            <person name="Gabaldon T."/>
        </authorList>
    </citation>
    <scope>NUCLEOTIDE SEQUENCE</scope>
    <source>
        <strain evidence="2">CBS 4856</strain>
    </source>
</reference>
<dbReference type="AlphaFoldDB" id="A0A642UI05"/>
<dbReference type="Proteomes" id="UP000761534">
    <property type="component" value="Unassembled WGS sequence"/>
</dbReference>